<reference evidence="3 4" key="1">
    <citation type="submission" date="2020-08" db="EMBL/GenBank/DDBJ databases">
        <title>Genomic Encyclopedia of Type Strains, Phase III (KMG-III): the genomes of soil and plant-associated and newly described type strains.</title>
        <authorList>
            <person name="Whitman W."/>
        </authorList>
    </citation>
    <scope>NUCLEOTIDE SEQUENCE [LARGE SCALE GENOMIC DNA]</scope>
    <source>
        <strain evidence="3 4">CECT 7247</strain>
    </source>
</reference>
<feature type="domain" description="Filamentous haemagglutinin FhaB/tRNA nuclease CdiA-like TPS" evidence="2">
    <location>
        <begin position="115"/>
        <end position="235"/>
    </location>
</feature>
<dbReference type="SMART" id="SM00912">
    <property type="entry name" value="Haemagg_act"/>
    <property type="match status" value="1"/>
</dbReference>
<dbReference type="NCBIfam" id="TIGR01901">
    <property type="entry name" value="adhes_NPXG"/>
    <property type="match status" value="1"/>
</dbReference>
<feature type="region of interest" description="Disordered" evidence="1">
    <location>
        <begin position="2864"/>
        <end position="2892"/>
    </location>
</feature>
<dbReference type="Gene3D" id="2.160.20.10">
    <property type="entry name" value="Single-stranded right-handed beta-helix, Pectin lyase-like"/>
    <property type="match status" value="1"/>
</dbReference>
<dbReference type="Pfam" id="PF13018">
    <property type="entry name" value="ESPR"/>
    <property type="match status" value="1"/>
</dbReference>
<organism evidence="3 4">
    <name type="scientific">Roseateles terrae</name>
    <dbReference type="NCBI Taxonomy" id="431060"/>
    <lineage>
        <taxon>Bacteria</taxon>
        <taxon>Pseudomonadati</taxon>
        <taxon>Pseudomonadota</taxon>
        <taxon>Betaproteobacteria</taxon>
        <taxon>Burkholderiales</taxon>
        <taxon>Sphaerotilaceae</taxon>
        <taxon>Roseateles</taxon>
    </lineage>
</organism>
<protein>
    <submittedName>
        <fullName evidence="3">Filamentous hemagglutinin family protein</fullName>
    </submittedName>
</protein>
<gene>
    <name evidence="3" type="ORF">FHS28_004750</name>
</gene>
<feature type="region of interest" description="Disordered" evidence="1">
    <location>
        <begin position="2417"/>
        <end position="2436"/>
    </location>
</feature>
<dbReference type="Pfam" id="PF05860">
    <property type="entry name" value="TPS"/>
    <property type="match status" value="1"/>
</dbReference>
<dbReference type="InterPro" id="IPR024973">
    <property type="entry name" value="ESPR"/>
</dbReference>
<keyword evidence="4" id="KW-1185">Reference proteome</keyword>
<sequence length="3446" mass="345865">MNRLQYRIVFNKQRGQLMAVAETVRAQTKAAGQTDGPSRRALATADAVVPTACGPPSLIALAAALATGAVLTLLPAPAAQAQSGAPLVSRQKPPTRIVADPSAPKNQQPTVLTAPNGTPLVNIQTPSAAGVSRNTYGQFDVGPDGVILNNSRADVSTQLGGWVQGNPWMGKGEARVILNEVNSSAPSQLNGYVEVAGRRAEVIIANPAGIQVDGGGFINASSAILTTGTPRLDAAGNVSGFAVQRGLIRIDGAGLDGSSTDYTALLSRAVELNAGFWAKEARIQTGTQVMSAETAGAAAGAAAAGSAVGANGEAVGGEALPASGDRPRYALDSTALGGIYAQRIILVGTEAGLGVRQAGQVVGGQLTLRADGWLDNTGTVYAQQAGADALVVSSATGVSNAGWMAAKGSVTITAPRLQGERGSVTAAGMNDDGTLTAGAGTLTLQAADSQRQAGSMLAGDQLRLTAPVLDLSGSSAQGAQVSVQGGDIHADAAGVTATGTLQVRADGTLTTRGASLTAQQLQMAASDIDSRGGEWLHLGQDRFSTQVSGQFLLDGGRVATNALDWVLSAGSLSAVKGQFEHYGNGTFSLTAAVADLTGAALTSYGDLVAKGDRWTLDGATVLARSVSLTADQLSLQRAALRSATTATLSGGAIDHRGGVLTADQGVRVTAGQGFNNDGGQIHAAAGSVELTMRDAFSNRGGMVAAQSDLTVTAGAITQADGAVMSGQEVRLRVAGAYREAESGVASSVLAAGSLSLSATDLLQTGVMRAGGNLSGDVSGNARIGGSVYAQGSSQWRVTGDAVVGGWIGALSDLTVQAGSLRAVSGSTLAAGLTETGQIQSGATLALGAAREAHLQGELLASTAQLRAASLDLTASQVSTGSLQLQAGQQLTTDGATLRTGQLDLQAGDWSNRAGQVTVTGTQALQLQLGGQWDNRLGSFQTNSADVQLSAARVDNRDGLVSTNGDALRLQTRQWQNEGGLLIGSGSLQLNAGDLTNAGGQISARTLVLEASQVDNTANGVLAASGSLQWTADTFRNGGAVQAGASMIGTTRGLLDNQGLIRGMAGVQLQADRIVQDGTVAAQGDLVAHARAVSGAGTWAAGLATDNTLSAPGTLTMQATESLQLSGPVMAGRHLSLAGGQLALQGSQLRAVDVTLSATQGDLRLDRATIGASGGLSLSSAATLSTADATLSGATVTLSATDWSHRGGSLAQTDGGGALTVRVTDQIDNTRGTVQANAADVLLHSQTFIHTQGHLLHAGTGSLRLDTHTLEGAGGEMLTRADLTIVSSGAVNLSDANTQARQINLTAGALQHQRGQLLSSGALTVSVAGDLDNSGGLLQSQSSLLVSGGRVMNRDGQMIGQDLRLSGAVLQNDGQGLIHAQSGLTVAVGDLRNAGALQSGSGAEIRTTGDMTNTGVLRAQGDLTVAVGQALRHTGSLTAQGSVTLSAESLSGTGTLAAGLKEDSTLAGTGDLTVQTTGVLQQSGQMLAAGQLSVRGASVQIQDSRLQGQQVSLTAQAGDLRLDRAQARSSDQLAMTATGAVNSQGAQLVAGQVSLTAVDWQHTGGQLVQTDAAGALDVRLSGQLDNTDGKISANAHNLHLQAAQITNTRGNVTHAGSGALTVTADQWSGAQGQLLGAGSVAMTLSAEADLRGATTQGAQSLTVSAGALQHQTGRMLSGGGLSVSVSGVLDNAGGQIGAASDLDVSAATLTNQNGQLAGQSVTLAAGSLSNTGQGSVMAQGALTVRGGQVTNEGALQSGGPLTLALAGALSNSGSVYSLSAATVDAGGILSNHGLIAAQAGLSVQALSMQGLGTFAAGLKADNTVGSTGDLQLQSRTSLQHGGTLVAGGALQASGTTLQLQGSQVTARQVALQATQGDLRLDGAVLASGGGLALTSLAGQLNTQAATLSGASVDIEAQDWRHAQGVLTQTAADGHLAARVAGTVDNQGGQIQAVGDTLTVTAQRLQNTQGRIVQAASGQTAAMRLDVGSLSGAGGQLLSTGALDLHASGAVDLSAAVTQAHGLTVSAAALNHQAGKMVSTGAASVTVTNQLDNRGAALAAAGPLTIGAGSLANGAFNGVGGTVQTDGALDLRVGGALDNQSGRLRAAGLLTVDAGSLDNRGGVAAADDALSIVSRGALSNEGGSLIAGTALTLDAASIGNQRGGQMASLTGGVTLRSQGLVDNSQGSIQAAQATTVTATGLLNQQGEIAGHSLTIDTRGQTLDNSGGRLLADGAIVVDSGALENRGGLVQAGADLTVRTHGGALSNTRDLSVTASTGLLAQGGLTIDAGSVLNETAMSAGAGARITSASLTNRGEIAAGTGLDVAVTHGLDNQGGRLIGVQTTQVSAAQILNQGGLLYGGQTLTVTSGSVINNSGTTGSAQGLQGGNVTLTAQQLDNRAGQVLASGDLRLTLSQSLDNRGGQLGASGRQTVGDGQAPTASALSLNNSSGRIWSGTDLSLGLRELAGGQAGQMSSGGDLSLALQGDLVYGSGSQIQAAGNTTLTVTGQFTNQGVLRSGGVLSIGAANISNEASGELSGGLTLLHAAGALTNRGLIDGDGVSLTADRIVNLGTGRVYGTNIALTGGQLINDAEGAQAAVIAARQSLDAQFTRDVLNRAGALVFADGSLTVSAASLVNENASIEASQWLEMAITGAVENRTVYSGLSVGEGANGGMLASKSFISSGGDMQLSAGSLVNSGATLEARGNLLLKAADIRNLNPYLGWFGAYGEATEGFVQIYFQPRNEPLESEGLLWEEPLKGRTVTQALRDFAKENPDYYIKRFEGPPASTTAEVTQSSAGQIVVGGLLVVDGGTITNDMSMVVGRDGVAITGAQVNNVNREVQVFDTATGMMKTVPLHMPTQAQTVVPGSTAPDGRASAGTVTTGPGATGQQGAGRPVSQRGLAALLPGLTDRNPTDVQGGAAASVRPTMTSGWRRSEGPALATVEGGADAGEMLAATAERRQAQSVMAAVLRDASAAVVNPSADGRMKALAAATAVTAGGSATAKNKPAAAGERILRGAELTFNGQPLARSVQVNLQVPTNSLFKTHAEPTSRYLVETDPRFANYRDWLSSDYLLQQLAVDPATTQKRLGDGFYEQRLVREQLGQLTGNAYLPGYASDEDMYRALLSNGATFGKDHQLIPGVALTAEQMTQLTTDLVWLVEQEVTLADGTTQRVLVPQVYLVPRDGDLDKNGSLIAGDRVEMALSGDFVNEGTLRGGDVRIQAQNVGNSGSIRGASVALTARDDLKNVGGTLAATADLSLVAGRNMDIASTTASGSIYNKTGALTQATVLDKVASLSAGGVMVLKAGQDVTLQAAQLQQGADGTGSEGGIGVQAGRDVTLSAVKLSSDTELIKNANNYKKESVTQDSGTTVDAQGFVTVKAGQDLTATAAEIKSSEGAVTLAAGRDVQLLAGEARQVIEEMSQKKKSGFLKKKVTTTYSKTDETVAVATT</sequence>
<dbReference type="RefSeq" id="WP_184295551.1">
    <property type="nucleotide sequence ID" value="NZ_JACHXO010000012.1"/>
</dbReference>
<evidence type="ECO:0000256" key="1">
    <source>
        <dbReference type="SAM" id="MobiDB-lite"/>
    </source>
</evidence>
<dbReference type="InterPro" id="IPR012334">
    <property type="entry name" value="Pectin_lyas_fold"/>
</dbReference>
<accession>A0ABR6H0H4</accession>
<feature type="compositionally biased region" description="Low complexity" evidence="1">
    <location>
        <begin position="2872"/>
        <end position="2881"/>
    </location>
</feature>
<proteinExistence type="predicted"/>
<dbReference type="Proteomes" id="UP000574369">
    <property type="component" value="Unassembled WGS sequence"/>
</dbReference>
<evidence type="ECO:0000313" key="3">
    <source>
        <dbReference type="EMBL" id="MBB3197323.1"/>
    </source>
</evidence>
<dbReference type="Pfam" id="PF05594">
    <property type="entry name" value="Fil_haemagg"/>
    <property type="match status" value="25"/>
</dbReference>
<dbReference type="NCBIfam" id="TIGR01731">
    <property type="entry name" value="fil_hemag_20aa"/>
    <property type="match status" value="37"/>
</dbReference>
<dbReference type="InterPro" id="IPR011050">
    <property type="entry name" value="Pectin_lyase_fold/virulence"/>
</dbReference>
<dbReference type="InterPro" id="IPR008619">
    <property type="entry name" value="Filamentous_hemagglutn_rpt"/>
</dbReference>
<dbReference type="InterPro" id="IPR008638">
    <property type="entry name" value="FhaB/CdiA-like_TPS"/>
</dbReference>
<evidence type="ECO:0000259" key="2">
    <source>
        <dbReference type="SMART" id="SM00912"/>
    </source>
</evidence>
<dbReference type="SUPFAM" id="SSF51126">
    <property type="entry name" value="Pectin lyase-like"/>
    <property type="match status" value="1"/>
</dbReference>
<name>A0ABR6H0H4_9BURK</name>
<feature type="non-terminal residue" evidence="3">
    <location>
        <position position="3446"/>
    </location>
</feature>
<dbReference type="EMBL" id="JACHXO010000012">
    <property type="protein sequence ID" value="MBB3197323.1"/>
    <property type="molecule type" value="Genomic_DNA"/>
</dbReference>
<dbReference type="InterPro" id="IPR010069">
    <property type="entry name" value="CdiA_FHA1_rpt"/>
</dbReference>
<evidence type="ECO:0000313" key="4">
    <source>
        <dbReference type="Proteomes" id="UP000574369"/>
    </source>
</evidence>
<comment type="caution">
    <text evidence="3">The sequence shown here is derived from an EMBL/GenBank/DDBJ whole genome shotgun (WGS) entry which is preliminary data.</text>
</comment>